<comment type="caution">
    <text evidence="3">The sequence shown here is derived from an EMBL/GenBank/DDBJ whole genome shotgun (WGS) entry which is preliminary data.</text>
</comment>
<dbReference type="Pfam" id="PF01557">
    <property type="entry name" value="FAA_hydrolase"/>
    <property type="match status" value="1"/>
</dbReference>
<protein>
    <recommendedName>
        <fullName evidence="5">2-keto-4-pentenoate hydratase</fullName>
    </recommendedName>
</protein>
<evidence type="ECO:0000259" key="2">
    <source>
        <dbReference type="Pfam" id="PF18288"/>
    </source>
</evidence>
<dbReference type="SUPFAM" id="SSF56529">
    <property type="entry name" value="FAH"/>
    <property type="match status" value="1"/>
</dbReference>
<accession>A0ABT3DVL4</accession>
<dbReference type="Proteomes" id="UP001320843">
    <property type="component" value="Unassembled WGS sequence"/>
</dbReference>
<evidence type="ECO:0000313" key="4">
    <source>
        <dbReference type="Proteomes" id="UP001320843"/>
    </source>
</evidence>
<evidence type="ECO:0008006" key="5">
    <source>
        <dbReference type="Google" id="ProtNLM"/>
    </source>
</evidence>
<dbReference type="EMBL" id="JANFWR010000012">
    <property type="protein sequence ID" value="MCW0399537.1"/>
    <property type="molecule type" value="Genomic_DNA"/>
</dbReference>
<dbReference type="RefSeq" id="WP_267082050.1">
    <property type="nucleotide sequence ID" value="NZ_CP099530.1"/>
</dbReference>
<keyword evidence="4" id="KW-1185">Reference proteome</keyword>
<name>A0ABT3DVL4_9XANT</name>
<gene>
    <name evidence="3" type="ORF">NB700_002093</name>
</gene>
<dbReference type="PANTHER" id="PTHR43211:SF1">
    <property type="entry name" value="BLL6422 PROTEIN"/>
    <property type="match status" value="1"/>
</dbReference>
<organism evidence="3 4">
    <name type="scientific">Xanthomonas sacchari</name>
    <dbReference type="NCBI Taxonomy" id="56458"/>
    <lineage>
        <taxon>Bacteria</taxon>
        <taxon>Pseudomonadati</taxon>
        <taxon>Pseudomonadota</taxon>
        <taxon>Gammaproteobacteria</taxon>
        <taxon>Lysobacterales</taxon>
        <taxon>Lysobacteraceae</taxon>
        <taxon>Xanthomonas</taxon>
    </lineage>
</organism>
<dbReference type="Pfam" id="PF18288">
    <property type="entry name" value="FAA_hydro_N_2"/>
    <property type="match status" value="1"/>
</dbReference>
<evidence type="ECO:0000259" key="1">
    <source>
        <dbReference type="Pfam" id="PF01557"/>
    </source>
</evidence>
<dbReference type="Gene3D" id="3.90.850.10">
    <property type="entry name" value="Fumarylacetoacetase-like, C-terminal domain"/>
    <property type="match status" value="1"/>
</dbReference>
<feature type="domain" description="Fumarylacetoacetase-like C-terminal" evidence="1">
    <location>
        <begin position="84"/>
        <end position="323"/>
    </location>
</feature>
<dbReference type="PANTHER" id="PTHR43211">
    <property type="entry name" value="FUMARYLACETOACETATE HYDROLASE"/>
    <property type="match status" value="1"/>
</dbReference>
<feature type="domain" description="Fumarylacetoacetase N-terminal" evidence="2">
    <location>
        <begin position="1"/>
        <end position="78"/>
    </location>
</feature>
<reference evidence="3 4" key="1">
    <citation type="submission" date="2022-06" db="EMBL/GenBank/DDBJ databases">
        <title>Dynamics of rice microbiomes reveals core vertical transmitted seed endophytes.</title>
        <authorList>
            <person name="Liao K."/>
            <person name="Zhang X."/>
        </authorList>
    </citation>
    <scope>NUCLEOTIDE SEQUENCE [LARGE SCALE GENOMIC DNA]</scope>
    <source>
        <strain evidence="3 4">YT10-10-1</strain>
    </source>
</reference>
<dbReference type="InterPro" id="IPR011234">
    <property type="entry name" value="Fumarylacetoacetase-like_C"/>
</dbReference>
<proteinExistence type="predicted"/>
<dbReference type="InterPro" id="IPR041072">
    <property type="entry name" value="FAA_hydro_N"/>
</dbReference>
<dbReference type="InterPro" id="IPR036663">
    <property type="entry name" value="Fumarylacetoacetase_C_sf"/>
</dbReference>
<evidence type="ECO:0000313" key="3">
    <source>
        <dbReference type="EMBL" id="MCW0399537.1"/>
    </source>
</evidence>
<sequence>MKLGSLKEGGRDGTLIVVSRDLTRAVRATGIAPTLQRALEDWSNLAPRLNALSESLNDGSADGQFDLDMAALAAPLPRAYEFLDGSAYLPHVERVRRARGAEVPESFYTDPLMYQAVSAGFYGPRDAVKVVSEDYGIDLEAEIVVVTDDVPMAVSPAQAAAHIQLIGLVNDVSLRNLIPPELAKGFGFVQSKPRSALSPVFVTPDELGEAWQGNKVHLPLLTHINGAWFGAPEAGEDMQFDFAQLVAHAAKTRPLAAGAVVGSGTIANQDTTRGASCFAEQRTVETLRDGKPSTPYMSFGDMVRIEMLDRDGVSIFGAIEQRIEQAPLP</sequence>